<feature type="domain" description="Orotidine 5'-phosphate decarboxylase" evidence="3">
    <location>
        <begin position="4"/>
        <end position="207"/>
    </location>
</feature>
<evidence type="ECO:0000313" key="5">
    <source>
        <dbReference type="Proteomes" id="UP000625574"/>
    </source>
</evidence>
<dbReference type="InterPro" id="IPR041710">
    <property type="entry name" value="HPS/KGPDC"/>
</dbReference>
<evidence type="ECO:0000259" key="3">
    <source>
        <dbReference type="SMART" id="SM00934"/>
    </source>
</evidence>
<dbReference type="SUPFAM" id="SSF51366">
    <property type="entry name" value="Ribulose-phoshate binding barrel"/>
    <property type="match status" value="1"/>
</dbReference>
<dbReference type="RefSeq" id="WP_198736106.1">
    <property type="nucleotide sequence ID" value="NZ_JAEIOT010000007.1"/>
</dbReference>
<gene>
    <name evidence="4" type="ORF">JDV76_06845</name>
</gene>
<dbReference type="InterPro" id="IPR011060">
    <property type="entry name" value="RibuloseP-bd_barrel"/>
</dbReference>
<keyword evidence="1" id="KW-0456">Lyase</keyword>
<comment type="caution">
    <text evidence="4">The sequence shown here is derived from an EMBL/GenBank/DDBJ whole genome shotgun (WGS) entry which is preliminary data.</text>
</comment>
<dbReference type="InterPro" id="IPR001754">
    <property type="entry name" value="OMPdeCOase_dom"/>
</dbReference>
<dbReference type="Pfam" id="PF00215">
    <property type="entry name" value="OMPdecase"/>
    <property type="match status" value="1"/>
</dbReference>
<keyword evidence="5" id="KW-1185">Reference proteome</keyword>
<name>A0ABS0VWE4_9CORY</name>
<dbReference type="Proteomes" id="UP000625574">
    <property type="component" value="Unassembled WGS sequence"/>
</dbReference>
<sequence length="216" mass="23192">MRPQLQVAVDSLDMVSALGPLNKAVEHVDVIECGTILVIAEGLRAVREIRALYPGKTILADVRIAEAGSLIARQCFEAGADWVSCVAGASLATIEQVVKVAREYDGQVQVELGETYSADRARFWRDLGVQHVIVKRSRDREAAGDLSWGDADIQRVSELAEMGFTVTVTGGIKASELGVFTGRPVGVVIAGREIMKAADPKASALNLQHAISQVWP</sequence>
<dbReference type="Gene3D" id="3.20.20.70">
    <property type="entry name" value="Aldolase class I"/>
    <property type="match status" value="1"/>
</dbReference>
<protein>
    <submittedName>
        <fullName evidence="4">Orotidine 5'-phosphate decarboxylase</fullName>
    </submittedName>
</protein>
<organism evidence="4 5">
    <name type="scientific">Corynebacterium marambiense</name>
    <dbReference type="NCBI Taxonomy" id="2765364"/>
    <lineage>
        <taxon>Bacteria</taxon>
        <taxon>Bacillati</taxon>
        <taxon>Actinomycetota</taxon>
        <taxon>Actinomycetes</taxon>
        <taxon>Mycobacteriales</taxon>
        <taxon>Corynebacteriaceae</taxon>
        <taxon>Corynebacterium</taxon>
    </lineage>
</organism>
<proteinExistence type="predicted"/>
<keyword evidence="2" id="KW-0119">Carbohydrate metabolism</keyword>
<dbReference type="InterPro" id="IPR013785">
    <property type="entry name" value="Aldolase_TIM"/>
</dbReference>
<dbReference type="EMBL" id="JAEIOT010000007">
    <property type="protein sequence ID" value="MBI9000681.1"/>
    <property type="molecule type" value="Genomic_DNA"/>
</dbReference>
<dbReference type="SMART" id="SM00934">
    <property type="entry name" value="OMPdecase"/>
    <property type="match status" value="1"/>
</dbReference>
<dbReference type="CDD" id="cd04726">
    <property type="entry name" value="KGPDC_HPS"/>
    <property type="match status" value="1"/>
</dbReference>
<evidence type="ECO:0000256" key="2">
    <source>
        <dbReference type="ARBA" id="ARBA00023277"/>
    </source>
</evidence>
<dbReference type="PANTHER" id="PTHR35039">
    <property type="entry name" value="3-KETO-L-GULONATE-6-PHOSPHATE DECARBOXYLASE SGBH-RELATED"/>
    <property type="match status" value="1"/>
</dbReference>
<evidence type="ECO:0000313" key="4">
    <source>
        <dbReference type="EMBL" id="MBI9000681.1"/>
    </source>
</evidence>
<evidence type="ECO:0000256" key="1">
    <source>
        <dbReference type="ARBA" id="ARBA00023239"/>
    </source>
</evidence>
<accession>A0ABS0VWE4</accession>
<dbReference type="PANTHER" id="PTHR35039:SF3">
    <property type="entry name" value="3-KETO-L-GULONATE-6-PHOSPHATE DECARBOXYLASE SGBH-RELATED"/>
    <property type="match status" value="1"/>
</dbReference>
<reference evidence="4 5" key="1">
    <citation type="submission" date="2020-12" db="EMBL/GenBank/DDBJ databases">
        <title>Genome public.</title>
        <authorList>
            <person name="Sun Q."/>
        </authorList>
    </citation>
    <scope>NUCLEOTIDE SEQUENCE [LARGE SCALE GENOMIC DNA]</scope>
    <source>
        <strain evidence="4 5">CCM 8864</strain>
    </source>
</reference>